<reference evidence="5" key="2">
    <citation type="submission" date="2010-04" db="EMBL/GenBank/DDBJ databases">
        <authorList>
            <person name="Buell R."/>
            <person name="Hamilton J."/>
            <person name="Hostetler J."/>
        </authorList>
    </citation>
    <scope>NUCLEOTIDE SEQUENCE [LARGE SCALE GENOMIC DNA]</scope>
    <source>
        <strain evidence="5">DAOM:BR144</strain>
    </source>
</reference>
<evidence type="ECO:0000313" key="4">
    <source>
        <dbReference type="EnsemblProtists" id="PYU1_T010806"/>
    </source>
</evidence>
<evidence type="ECO:0000313" key="5">
    <source>
        <dbReference type="Proteomes" id="UP000019132"/>
    </source>
</evidence>
<organism evidence="4 5">
    <name type="scientific">Globisporangium ultimum (strain ATCC 200006 / CBS 805.95 / DAOM BR144)</name>
    <name type="common">Pythium ultimum</name>
    <dbReference type="NCBI Taxonomy" id="431595"/>
    <lineage>
        <taxon>Eukaryota</taxon>
        <taxon>Sar</taxon>
        <taxon>Stramenopiles</taxon>
        <taxon>Oomycota</taxon>
        <taxon>Peronosporomycetes</taxon>
        <taxon>Pythiales</taxon>
        <taxon>Pythiaceae</taxon>
        <taxon>Globisporangium</taxon>
    </lineage>
</organism>
<dbReference type="Gene3D" id="2.40.40.10">
    <property type="entry name" value="RlpA-like domain"/>
    <property type="match status" value="1"/>
</dbReference>
<dbReference type="HOGENOM" id="CLU_026963_2_0_1"/>
<keyword evidence="5" id="KW-1185">Reference proteome</keyword>
<dbReference type="eggNOG" id="ENOG502SCT4">
    <property type="taxonomic scope" value="Eukaryota"/>
</dbReference>
<dbReference type="InterPro" id="IPR051477">
    <property type="entry name" value="Expansin_CellWall"/>
</dbReference>
<dbReference type="InterPro" id="IPR036908">
    <property type="entry name" value="RlpA-like_sf"/>
</dbReference>
<dbReference type="Pfam" id="PF03330">
    <property type="entry name" value="DPBB_1"/>
    <property type="match status" value="1"/>
</dbReference>
<dbReference type="InterPro" id="IPR007112">
    <property type="entry name" value="Expansin/allergen_DPBB_dom"/>
</dbReference>
<dbReference type="OMA" id="EACEDQT"/>
<name>K3X0Q7_GLOUD</name>
<feature type="domain" description="Expansin-like EG45" evidence="3">
    <location>
        <begin position="31"/>
        <end position="133"/>
    </location>
</feature>
<dbReference type="InterPro" id="IPR009009">
    <property type="entry name" value="RlpA-like_DPBB"/>
</dbReference>
<dbReference type="PANTHER" id="PTHR31836">
    <property type="match status" value="1"/>
</dbReference>
<dbReference type="AlphaFoldDB" id="K3X0Q7"/>
<dbReference type="EnsemblProtists" id="PYU1_T010806">
    <property type="protein sequence ID" value="PYU1_T010806"/>
    <property type="gene ID" value="PYU1_G010783"/>
</dbReference>
<dbReference type="VEuPathDB" id="FungiDB:PYU1_G010783"/>
<dbReference type="InParanoid" id="K3X0Q7"/>
<reference evidence="5" key="1">
    <citation type="journal article" date="2010" name="Genome Biol.">
        <title>Genome sequence of the necrotrophic plant pathogen Pythium ultimum reveals original pathogenicity mechanisms and effector repertoire.</title>
        <authorList>
            <person name="Levesque C.A."/>
            <person name="Brouwer H."/>
            <person name="Cano L."/>
            <person name="Hamilton J.P."/>
            <person name="Holt C."/>
            <person name="Huitema E."/>
            <person name="Raffaele S."/>
            <person name="Robideau G.P."/>
            <person name="Thines M."/>
            <person name="Win J."/>
            <person name="Zerillo M.M."/>
            <person name="Beakes G.W."/>
            <person name="Boore J.L."/>
            <person name="Busam D."/>
            <person name="Dumas B."/>
            <person name="Ferriera S."/>
            <person name="Fuerstenberg S.I."/>
            <person name="Gachon C.M."/>
            <person name="Gaulin E."/>
            <person name="Govers F."/>
            <person name="Grenville-Briggs L."/>
            <person name="Horner N."/>
            <person name="Hostetler J."/>
            <person name="Jiang R.H."/>
            <person name="Johnson J."/>
            <person name="Krajaejun T."/>
            <person name="Lin H."/>
            <person name="Meijer H.J."/>
            <person name="Moore B."/>
            <person name="Morris P."/>
            <person name="Phuntmart V."/>
            <person name="Puiu D."/>
            <person name="Shetty J."/>
            <person name="Stajich J.E."/>
            <person name="Tripathy S."/>
            <person name="Wawra S."/>
            <person name="van West P."/>
            <person name="Whitty B.R."/>
            <person name="Coutinho P.M."/>
            <person name="Henrissat B."/>
            <person name="Martin F."/>
            <person name="Thomas P.D."/>
            <person name="Tyler B.M."/>
            <person name="De Vries R.P."/>
            <person name="Kamoun S."/>
            <person name="Yandell M."/>
            <person name="Tisserat N."/>
            <person name="Buell C.R."/>
        </authorList>
    </citation>
    <scope>NUCLEOTIDE SEQUENCE</scope>
    <source>
        <strain evidence="5">DAOM:BR144</strain>
    </source>
</reference>
<dbReference type="SUPFAM" id="SSF50685">
    <property type="entry name" value="Barwin-like endoglucanases"/>
    <property type="match status" value="1"/>
</dbReference>
<accession>K3X0Q7</accession>
<dbReference type="PROSITE" id="PS50842">
    <property type="entry name" value="EXPANSIN_EG45"/>
    <property type="match status" value="1"/>
</dbReference>
<dbReference type="EMBL" id="GL376592">
    <property type="status" value="NOT_ANNOTATED_CDS"/>
    <property type="molecule type" value="Genomic_DNA"/>
</dbReference>
<dbReference type="PANTHER" id="PTHR31836:SF21">
    <property type="entry name" value="EXPANSIN-LIKE PROTEIN 7"/>
    <property type="match status" value="1"/>
</dbReference>
<dbReference type="InterPro" id="IPR036749">
    <property type="entry name" value="Expansin_CBD_sf"/>
</dbReference>
<evidence type="ECO:0000256" key="2">
    <source>
        <dbReference type="SAM" id="SignalP"/>
    </source>
</evidence>
<dbReference type="Gene3D" id="2.60.40.760">
    <property type="entry name" value="Expansin, cellulose-binding-like domain"/>
    <property type="match status" value="1"/>
</dbReference>
<protein>
    <recommendedName>
        <fullName evidence="3">Expansin-like EG45 domain-containing protein</fullName>
    </recommendedName>
</protein>
<dbReference type="CDD" id="cd22271">
    <property type="entry name" value="DPBB_EXP_N-like"/>
    <property type="match status" value="1"/>
</dbReference>
<feature type="chain" id="PRO_5003868260" description="Expansin-like EG45 domain-containing protein" evidence="2">
    <location>
        <begin position="19"/>
        <end position="215"/>
    </location>
</feature>
<sequence length="215" mass="22759">MAWTLALLVTGALGFARADDYFRGDGTAYTLGSTSAGNCNMMAANSDAGANYAAINNPQWDGMKSCGRCAEVSCDDARCTSTSSQVVQILDRCPECKSGDLDLSPSVFKMITGSDPARLSIKWKFVDCPSQGNIKFCLKGGSNNFWTAIQPANFVSGVTSMTVNGKATTMVDSAYYYLLDGNSQVQTDLSSVKVKLTSVSGEVVQDTVSLTAEVP</sequence>
<evidence type="ECO:0000256" key="1">
    <source>
        <dbReference type="ARBA" id="ARBA00022729"/>
    </source>
</evidence>
<dbReference type="NCBIfam" id="NF041144">
    <property type="entry name" value="expansin_EXLX1"/>
    <property type="match status" value="1"/>
</dbReference>
<proteinExistence type="predicted"/>
<dbReference type="InterPro" id="IPR049818">
    <property type="entry name" value="Expansin_EXLX1-like"/>
</dbReference>
<dbReference type="Proteomes" id="UP000019132">
    <property type="component" value="Unassembled WGS sequence"/>
</dbReference>
<feature type="signal peptide" evidence="2">
    <location>
        <begin position="1"/>
        <end position="18"/>
    </location>
</feature>
<reference evidence="4" key="3">
    <citation type="submission" date="2015-02" db="UniProtKB">
        <authorList>
            <consortium name="EnsemblProtists"/>
        </authorList>
    </citation>
    <scope>IDENTIFICATION</scope>
    <source>
        <strain evidence="4">DAOM BR144</strain>
    </source>
</reference>
<evidence type="ECO:0000259" key="3">
    <source>
        <dbReference type="PROSITE" id="PS50842"/>
    </source>
</evidence>
<keyword evidence="1 2" id="KW-0732">Signal</keyword>